<evidence type="ECO:0000256" key="4">
    <source>
        <dbReference type="ARBA" id="ARBA00023172"/>
    </source>
</evidence>
<dbReference type="Pfam" id="PF13356">
    <property type="entry name" value="Arm-DNA-bind_3"/>
    <property type="match status" value="1"/>
</dbReference>
<accession>A0ABV2TPU3</accession>
<keyword evidence="4" id="KW-0233">DNA recombination</keyword>
<dbReference type="InterPro" id="IPR050808">
    <property type="entry name" value="Phage_Integrase"/>
</dbReference>
<protein>
    <submittedName>
        <fullName evidence="6">Integrase arm-type DNA-binding domain-containing protein</fullName>
    </submittedName>
</protein>
<dbReference type="PANTHER" id="PTHR30629">
    <property type="entry name" value="PROPHAGE INTEGRASE"/>
    <property type="match status" value="1"/>
</dbReference>
<dbReference type="GO" id="GO:0003677">
    <property type="term" value="F:DNA binding"/>
    <property type="evidence" value="ECO:0007669"/>
    <property type="project" value="UniProtKB-KW"/>
</dbReference>
<reference evidence="6 7" key="1">
    <citation type="submission" date="2024-07" db="EMBL/GenBank/DDBJ databases">
        <title>Uliginosibacterium flavum JJ3220;KACC:17644.</title>
        <authorList>
            <person name="Kim M.K."/>
        </authorList>
    </citation>
    <scope>NUCLEOTIDE SEQUENCE [LARGE SCALE GENOMIC DNA]</scope>
    <source>
        <strain evidence="6 7">KACC:17644</strain>
    </source>
</reference>
<name>A0ABV2TPU3_9RHOO</name>
<evidence type="ECO:0000256" key="3">
    <source>
        <dbReference type="ARBA" id="ARBA00023125"/>
    </source>
</evidence>
<dbReference type="Gene3D" id="1.10.150.130">
    <property type="match status" value="1"/>
</dbReference>
<evidence type="ECO:0000256" key="1">
    <source>
        <dbReference type="ARBA" id="ARBA00008857"/>
    </source>
</evidence>
<dbReference type="PROSITE" id="PS51898">
    <property type="entry name" value="TYR_RECOMBINASE"/>
    <property type="match status" value="1"/>
</dbReference>
<keyword evidence="7" id="KW-1185">Reference proteome</keyword>
<dbReference type="InterPro" id="IPR038488">
    <property type="entry name" value="Integrase_DNA-bd_sf"/>
</dbReference>
<dbReference type="InterPro" id="IPR002104">
    <property type="entry name" value="Integrase_catalytic"/>
</dbReference>
<dbReference type="Gene3D" id="1.10.443.10">
    <property type="entry name" value="Intergrase catalytic core"/>
    <property type="match status" value="1"/>
</dbReference>
<dbReference type="Proteomes" id="UP001549691">
    <property type="component" value="Unassembled WGS sequence"/>
</dbReference>
<dbReference type="Gene3D" id="3.30.160.390">
    <property type="entry name" value="Integrase, DNA-binding domain"/>
    <property type="match status" value="1"/>
</dbReference>
<sequence>MRRTIARLRDLDVKQAKPNENGKTRVLPDGDGLRLLIMPNARKHWQFRTASGGKETCLQVGTYPDMSLSKAREEASKLREVLRSGKSPVVERKIERARRSSARATTFKAVAEEMFKVKSMNVSTSYLAKLRGALVANIYPPLGELPIQSIDSPMLRQALLKIEKRGSLDMLGNVRRWAGEVFDFAKATGRFTGDNPAHALARNIFAQHEAGEMLALPWAEMPTFLTRLELMHAEFSTLCAVRLLTMTAVRPNEAAGALWGEFDLDAARWTIPAARMKKRKFHAVPLARQLVELLRELHEVSGQNDYLFPSRRGGNLPHLTTAGLLKAVRRAAGHANVHAHGMRAVFRTYAGESKLWEFEVMEAALHHGKDKVVGAYDRATHYEARIKLAQWYADELDALLNKRAPVLQEAA</sequence>
<dbReference type="InterPro" id="IPR011010">
    <property type="entry name" value="DNA_brk_join_enz"/>
</dbReference>
<evidence type="ECO:0000313" key="7">
    <source>
        <dbReference type="Proteomes" id="UP001549691"/>
    </source>
</evidence>
<dbReference type="RefSeq" id="WP_354602396.1">
    <property type="nucleotide sequence ID" value="NZ_JBEWZI010000024.1"/>
</dbReference>
<organism evidence="6 7">
    <name type="scientific">Uliginosibacterium flavum</name>
    <dbReference type="NCBI Taxonomy" id="1396831"/>
    <lineage>
        <taxon>Bacteria</taxon>
        <taxon>Pseudomonadati</taxon>
        <taxon>Pseudomonadota</taxon>
        <taxon>Betaproteobacteria</taxon>
        <taxon>Rhodocyclales</taxon>
        <taxon>Zoogloeaceae</taxon>
        <taxon>Uliginosibacterium</taxon>
    </lineage>
</organism>
<dbReference type="InterPro" id="IPR025166">
    <property type="entry name" value="Integrase_DNA_bind_dom"/>
</dbReference>
<feature type="domain" description="Tyr recombinase" evidence="5">
    <location>
        <begin position="211"/>
        <end position="393"/>
    </location>
</feature>
<evidence type="ECO:0000256" key="2">
    <source>
        <dbReference type="ARBA" id="ARBA00022908"/>
    </source>
</evidence>
<dbReference type="Pfam" id="PF00589">
    <property type="entry name" value="Phage_integrase"/>
    <property type="match status" value="1"/>
</dbReference>
<dbReference type="InterPro" id="IPR010998">
    <property type="entry name" value="Integrase_recombinase_N"/>
</dbReference>
<evidence type="ECO:0000313" key="6">
    <source>
        <dbReference type="EMBL" id="MET7015938.1"/>
    </source>
</evidence>
<dbReference type="SUPFAM" id="SSF56349">
    <property type="entry name" value="DNA breaking-rejoining enzymes"/>
    <property type="match status" value="1"/>
</dbReference>
<keyword evidence="2" id="KW-0229">DNA integration</keyword>
<dbReference type="CDD" id="cd00801">
    <property type="entry name" value="INT_P4_C"/>
    <property type="match status" value="1"/>
</dbReference>
<proteinExistence type="inferred from homology"/>
<dbReference type="InterPro" id="IPR013762">
    <property type="entry name" value="Integrase-like_cat_sf"/>
</dbReference>
<dbReference type="PANTHER" id="PTHR30629:SF2">
    <property type="entry name" value="PROPHAGE INTEGRASE INTS-RELATED"/>
    <property type="match status" value="1"/>
</dbReference>
<dbReference type="Pfam" id="PF22022">
    <property type="entry name" value="Phage_int_M"/>
    <property type="match status" value="1"/>
</dbReference>
<evidence type="ECO:0000259" key="5">
    <source>
        <dbReference type="PROSITE" id="PS51898"/>
    </source>
</evidence>
<comment type="similarity">
    <text evidence="1">Belongs to the 'phage' integrase family.</text>
</comment>
<comment type="caution">
    <text evidence="6">The sequence shown here is derived from an EMBL/GenBank/DDBJ whole genome shotgun (WGS) entry which is preliminary data.</text>
</comment>
<gene>
    <name evidence="6" type="ORF">ABXR19_17245</name>
</gene>
<dbReference type="InterPro" id="IPR053876">
    <property type="entry name" value="Phage_int_M"/>
</dbReference>
<keyword evidence="3 6" id="KW-0238">DNA-binding</keyword>
<dbReference type="EMBL" id="JBEWZI010000024">
    <property type="protein sequence ID" value="MET7015938.1"/>
    <property type="molecule type" value="Genomic_DNA"/>
</dbReference>